<dbReference type="PANTHER" id="PTHR44809">
    <property type="match status" value="1"/>
</dbReference>
<dbReference type="SUPFAM" id="SSF53756">
    <property type="entry name" value="UDP-Glycosyltransferase/glycogen phosphorylase"/>
    <property type="match status" value="1"/>
</dbReference>
<dbReference type="Pfam" id="PF13414">
    <property type="entry name" value="TPR_11"/>
    <property type="match status" value="1"/>
</dbReference>
<reference evidence="1" key="1">
    <citation type="journal article" date="2015" name="Nature">
        <title>Complex archaea that bridge the gap between prokaryotes and eukaryotes.</title>
        <authorList>
            <person name="Spang A."/>
            <person name="Saw J.H."/>
            <person name="Jorgensen S.L."/>
            <person name="Zaremba-Niedzwiedzka K."/>
            <person name="Martijn J."/>
            <person name="Lind A.E."/>
            <person name="van Eijk R."/>
            <person name="Schleper C."/>
            <person name="Guy L."/>
            <person name="Ettema T.J."/>
        </authorList>
    </citation>
    <scope>NUCLEOTIDE SEQUENCE</scope>
</reference>
<accession>A0A0F8ZE61</accession>
<sequence length="342" mass="38716">TALQEQGKLDEAIASYDRAIALQSDYAEAHMNRSFALLLTENFEQGWQEYEWRLRAKDRASPTFQQPRWDGSPLNGRTILVHAEQGLGDTIQFIRYLPLVKARGGHVIFECQKPLYRLLKSCAGIDEIIERTSTRKLLAQFDLYIPLPSLPGIFGTTLNTIPSDSSYITVDPDLVTQWRIRLGHNEDFKIGIVWAGNPDHNMDRARSCSLADFAPLVDIPDLTFYSLQKGPASAEANDPPKGMKIVNLEDELNDFADTAAVIANLDVVISVDTAVVHLAGAIGKTVWTLLPFVPDWRWLQNRDDTPWYPTMRLFRQTPLNDWTGVFEQVKKVLTKKVTNYIK</sequence>
<gene>
    <name evidence="1" type="ORF">LCGC14_2785440</name>
</gene>
<comment type="caution">
    <text evidence="1">The sequence shown here is derived from an EMBL/GenBank/DDBJ whole genome shotgun (WGS) entry which is preliminary data.</text>
</comment>
<dbReference type="AlphaFoldDB" id="A0A0F8ZE61"/>
<dbReference type="PANTHER" id="PTHR44809:SF1">
    <property type="entry name" value="PROTEIN O-MANNOSYL-TRANSFERASE TMTC1"/>
    <property type="match status" value="1"/>
</dbReference>
<evidence type="ECO:0000313" key="1">
    <source>
        <dbReference type="EMBL" id="KKK84230.1"/>
    </source>
</evidence>
<dbReference type="Gene3D" id="1.25.40.10">
    <property type="entry name" value="Tetratricopeptide repeat domain"/>
    <property type="match status" value="1"/>
</dbReference>
<name>A0A0F8ZE61_9ZZZZ</name>
<organism evidence="1">
    <name type="scientific">marine sediment metagenome</name>
    <dbReference type="NCBI Taxonomy" id="412755"/>
    <lineage>
        <taxon>unclassified sequences</taxon>
        <taxon>metagenomes</taxon>
        <taxon>ecological metagenomes</taxon>
    </lineage>
</organism>
<dbReference type="InterPro" id="IPR052943">
    <property type="entry name" value="TMTC_O-mannosyl-trnsfr"/>
</dbReference>
<feature type="non-terminal residue" evidence="1">
    <location>
        <position position="1"/>
    </location>
</feature>
<protein>
    <submittedName>
        <fullName evidence="1">Uncharacterized protein</fullName>
    </submittedName>
</protein>
<dbReference type="Gene3D" id="3.40.50.2000">
    <property type="entry name" value="Glycogen Phosphorylase B"/>
    <property type="match status" value="1"/>
</dbReference>
<dbReference type="SUPFAM" id="SSF48452">
    <property type="entry name" value="TPR-like"/>
    <property type="match status" value="1"/>
</dbReference>
<proteinExistence type="predicted"/>
<dbReference type="EMBL" id="LAZR01051872">
    <property type="protein sequence ID" value="KKK84230.1"/>
    <property type="molecule type" value="Genomic_DNA"/>
</dbReference>
<dbReference type="InterPro" id="IPR011990">
    <property type="entry name" value="TPR-like_helical_dom_sf"/>
</dbReference>